<name>A0ABD1Q632_9LAMI</name>
<proteinExistence type="predicted"/>
<dbReference type="Proteomes" id="UP001604336">
    <property type="component" value="Unassembled WGS sequence"/>
</dbReference>
<evidence type="ECO:0000313" key="3">
    <source>
        <dbReference type="Proteomes" id="UP001604336"/>
    </source>
</evidence>
<reference evidence="3" key="1">
    <citation type="submission" date="2024-07" db="EMBL/GenBank/DDBJ databases">
        <title>Two chromosome-level genome assemblies of Korean endemic species Abeliophyllum distichum and Forsythia ovata (Oleaceae).</title>
        <authorList>
            <person name="Jang H."/>
        </authorList>
    </citation>
    <scope>NUCLEOTIDE SEQUENCE [LARGE SCALE GENOMIC DNA]</scope>
</reference>
<comment type="caution">
    <text evidence="2">The sequence shown here is derived from an EMBL/GenBank/DDBJ whole genome shotgun (WGS) entry which is preliminary data.</text>
</comment>
<gene>
    <name evidence="2" type="ORF">Adt_39413</name>
</gene>
<keyword evidence="3" id="KW-1185">Reference proteome</keyword>
<dbReference type="AlphaFoldDB" id="A0ABD1Q632"/>
<feature type="coiled-coil region" evidence="1">
    <location>
        <begin position="22"/>
        <end position="56"/>
    </location>
</feature>
<sequence>MAGEAAKKTEFRAALDGMMATAESAKAAYQKMSQDLADAEGNIAALTKRLDDDLDAEAITSTSLERLMRRKMTDLEASVKARSNVEGVYVNLLVEKKTHEEKLVGAEAEFTMNFHNTEAYASFSAFFASFG</sequence>
<evidence type="ECO:0000256" key="1">
    <source>
        <dbReference type="SAM" id="Coils"/>
    </source>
</evidence>
<protein>
    <submittedName>
        <fullName evidence="2">Uncharacterized protein</fullName>
    </submittedName>
</protein>
<keyword evidence="1" id="KW-0175">Coiled coil</keyword>
<accession>A0ABD1Q632</accession>
<organism evidence="2 3">
    <name type="scientific">Abeliophyllum distichum</name>
    <dbReference type="NCBI Taxonomy" id="126358"/>
    <lineage>
        <taxon>Eukaryota</taxon>
        <taxon>Viridiplantae</taxon>
        <taxon>Streptophyta</taxon>
        <taxon>Embryophyta</taxon>
        <taxon>Tracheophyta</taxon>
        <taxon>Spermatophyta</taxon>
        <taxon>Magnoliopsida</taxon>
        <taxon>eudicotyledons</taxon>
        <taxon>Gunneridae</taxon>
        <taxon>Pentapetalae</taxon>
        <taxon>asterids</taxon>
        <taxon>lamiids</taxon>
        <taxon>Lamiales</taxon>
        <taxon>Oleaceae</taxon>
        <taxon>Forsythieae</taxon>
        <taxon>Abeliophyllum</taxon>
    </lineage>
</organism>
<evidence type="ECO:0000313" key="2">
    <source>
        <dbReference type="EMBL" id="KAL2471277.1"/>
    </source>
</evidence>
<dbReference type="EMBL" id="JBFOLK010000012">
    <property type="protein sequence ID" value="KAL2471277.1"/>
    <property type="molecule type" value="Genomic_DNA"/>
</dbReference>